<feature type="transmembrane region" description="Helical" evidence="1">
    <location>
        <begin position="15"/>
        <end position="33"/>
    </location>
</feature>
<comment type="caution">
    <text evidence="2">The sequence shown here is derived from an EMBL/GenBank/DDBJ whole genome shotgun (WGS) entry which is preliminary data.</text>
</comment>
<evidence type="ECO:0000313" key="2">
    <source>
        <dbReference type="EMBL" id="RCW29196.1"/>
    </source>
</evidence>
<evidence type="ECO:0008006" key="4">
    <source>
        <dbReference type="Google" id="ProtNLM"/>
    </source>
</evidence>
<reference evidence="2 3" key="1">
    <citation type="submission" date="2018-07" db="EMBL/GenBank/DDBJ databases">
        <title>Freshwater and sediment microbial communities from various areas in North America, analyzing microbe dynamics in response to fracking.</title>
        <authorList>
            <person name="Lamendella R."/>
        </authorList>
    </citation>
    <scope>NUCLEOTIDE SEQUENCE [LARGE SCALE GENOMIC DNA]</scope>
    <source>
        <strain evidence="2 3">160A</strain>
    </source>
</reference>
<keyword evidence="1" id="KW-0472">Membrane</keyword>
<keyword evidence="1" id="KW-1133">Transmembrane helix</keyword>
<feature type="transmembrane region" description="Helical" evidence="1">
    <location>
        <begin position="198"/>
        <end position="217"/>
    </location>
</feature>
<proteinExistence type="predicted"/>
<gene>
    <name evidence="2" type="ORF">DFO77_13014</name>
</gene>
<feature type="transmembrane region" description="Helical" evidence="1">
    <location>
        <begin position="174"/>
        <end position="192"/>
    </location>
</feature>
<evidence type="ECO:0000256" key="1">
    <source>
        <dbReference type="SAM" id="Phobius"/>
    </source>
</evidence>
<sequence>MIKALLYKEWIKTRWFLLAIAIAGLLLHIYMFMRVGRSIRLVGAEHIWDVIITRNQFLFSELKYLPLLSGALLGLSQFIPEITNRRIKLTFHLPLREKTITTWMIGFGFILLTGLFLVQFAGMFTGMHLLFAPEIVSNGALTVLPWYVAGLWAYLACVFVAVEPTWRMRIPNLLISTGLIRILFLSDFPAAYAPMPVLMLAGTILFVLFLWLSVFRLKVGRQ</sequence>
<name>A0A368UKG8_9BACT</name>
<keyword evidence="3" id="KW-1185">Reference proteome</keyword>
<feature type="transmembrane region" description="Helical" evidence="1">
    <location>
        <begin position="103"/>
        <end position="124"/>
    </location>
</feature>
<dbReference type="EMBL" id="QPIZ01000030">
    <property type="protein sequence ID" value="RCW29196.1"/>
    <property type="molecule type" value="Genomic_DNA"/>
</dbReference>
<keyword evidence="1" id="KW-0812">Transmembrane</keyword>
<accession>A0A368UKG8</accession>
<protein>
    <recommendedName>
        <fullName evidence="4">ABC-2 family transporter</fullName>
    </recommendedName>
</protein>
<dbReference type="AlphaFoldDB" id="A0A368UKG8"/>
<organism evidence="2 3">
    <name type="scientific">Marinilabilia salmonicolor</name>
    <dbReference type="NCBI Taxonomy" id="989"/>
    <lineage>
        <taxon>Bacteria</taxon>
        <taxon>Pseudomonadati</taxon>
        <taxon>Bacteroidota</taxon>
        <taxon>Bacteroidia</taxon>
        <taxon>Marinilabiliales</taxon>
        <taxon>Marinilabiliaceae</taxon>
        <taxon>Marinilabilia</taxon>
    </lineage>
</organism>
<dbReference type="RefSeq" id="WP_114437929.1">
    <property type="nucleotide sequence ID" value="NZ_QPIZ01000030.1"/>
</dbReference>
<dbReference type="Proteomes" id="UP000252733">
    <property type="component" value="Unassembled WGS sequence"/>
</dbReference>
<evidence type="ECO:0000313" key="3">
    <source>
        <dbReference type="Proteomes" id="UP000252733"/>
    </source>
</evidence>
<feature type="transmembrane region" description="Helical" evidence="1">
    <location>
        <begin position="144"/>
        <end position="162"/>
    </location>
</feature>